<accession>A0A1S2VQD6</accession>
<name>A0A1S2VQD6_9BACT</name>
<dbReference type="Gene3D" id="2.60.200.20">
    <property type="match status" value="1"/>
</dbReference>
<dbReference type="EMBL" id="MORL01000001">
    <property type="protein sequence ID" value="OIN60972.1"/>
    <property type="molecule type" value="Genomic_DNA"/>
</dbReference>
<dbReference type="SUPFAM" id="SSF49879">
    <property type="entry name" value="SMAD/FHA domain"/>
    <property type="match status" value="1"/>
</dbReference>
<sequence length="308" mass="35269">MTFLDRLKKALLPIDTAAPAPDVTNTRLMNELLACFDASVQQESVGSSLLFNMHYLIILHPDTYNARLSSLPVVVKETVKAFYKRLSELRNQYEEISPVSANWQFKFGPGVSFNNETIEPNDILVIGTLTGVKEGGYQQNTKATVKPKRTNVFDRMDINLDTLRHIDFNESGSFTVKFNADLQLGSESQPRHKEAGLARISYHLPEQDTDEQFTMQVREIVIARKEPENMSYSNYLLIDSLYVSNPHARIRYHESTRQFQIASFSRNETRVNERIIPRSDLTDPQWLELPNQAQILLNGFITLHFDGE</sequence>
<dbReference type="RefSeq" id="WP_071501477.1">
    <property type="nucleotide sequence ID" value="NZ_MORL01000001.1"/>
</dbReference>
<evidence type="ECO:0000313" key="2">
    <source>
        <dbReference type="EMBL" id="OIN60972.1"/>
    </source>
</evidence>
<reference evidence="2 3" key="1">
    <citation type="submission" date="2016-10" db="EMBL/GenBank/DDBJ databases">
        <title>Arsenicibacter rosenii gen. nov., sp. nov., an efficient arsenic-methylating bacterium isolated from an arsenic-contaminated paddy soil.</title>
        <authorList>
            <person name="Huang K."/>
        </authorList>
    </citation>
    <scope>NUCLEOTIDE SEQUENCE [LARGE SCALE GENOMIC DNA]</scope>
    <source>
        <strain evidence="2 3">SM-1</strain>
    </source>
</reference>
<organism evidence="2 3">
    <name type="scientific">Arsenicibacter rosenii</name>
    <dbReference type="NCBI Taxonomy" id="1750698"/>
    <lineage>
        <taxon>Bacteria</taxon>
        <taxon>Pseudomonadati</taxon>
        <taxon>Bacteroidota</taxon>
        <taxon>Cytophagia</taxon>
        <taxon>Cytophagales</taxon>
        <taxon>Spirosomataceae</taxon>
        <taxon>Arsenicibacter</taxon>
    </lineage>
</organism>
<comment type="caution">
    <text evidence="2">The sequence shown here is derived from an EMBL/GenBank/DDBJ whole genome shotgun (WGS) entry which is preliminary data.</text>
</comment>
<dbReference type="OrthoDB" id="635356at2"/>
<dbReference type="AlphaFoldDB" id="A0A1S2VQD6"/>
<protein>
    <recommendedName>
        <fullName evidence="1">FHA domain-containing protein</fullName>
    </recommendedName>
</protein>
<keyword evidence="3" id="KW-1185">Reference proteome</keyword>
<evidence type="ECO:0000313" key="3">
    <source>
        <dbReference type="Proteomes" id="UP000181790"/>
    </source>
</evidence>
<gene>
    <name evidence="2" type="ORF">BLX24_02505</name>
</gene>
<dbReference type="InterPro" id="IPR000253">
    <property type="entry name" value="FHA_dom"/>
</dbReference>
<evidence type="ECO:0000259" key="1">
    <source>
        <dbReference type="PROSITE" id="PS50006"/>
    </source>
</evidence>
<dbReference type="Proteomes" id="UP000181790">
    <property type="component" value="Unassembled WGS sequence"/>
</dbReference>
<dbReference type="InterPro" id="IPR008984">
    <property type="entry name" value="SMAD_FHA_dom_sf"/>
</dbReference>
<proteinExistence type="predicted"/>
<feature type="domain" description="FHA" evidence="1">
    <location>
        <begin position="220"/>
        <end position="276"/>
    </location>
</feature>
<dbReference type="PROSITE" id="PS50006">
    <property type="entry name" value="FHA_DOMAIN"/>
    <property type="match status" value="1"/>
</dbReference>